<dbReference type="GeneID" id="20323043"/>
<gene>
    <name evidence="2" type="ORF">T265_08864</name>
</gene>
<evidence type="ECO:0000313" key="2">
    <source>
        <dbReference type="EMBL" id="KER23216.1"/>
    </source>
</evidence>
<sequence length="137" mass="15475">MRLCEPSQQRGQLGQPGSIPALVLPSGGMATRHQKAATAERFLNRHIGRFINSTAATNRDTFSAIGTLREIKQFTPHRITAEFVEIAEHPSVNRTKGVERFQISRADTGRRTIVRKSVYQHKQFRFEVNIISPTHPN</sequence>
<evidence type="ECO:0000256" key="1">
    <source>
        <dbReference type="SAM" id="MobiDB-lite"/>
    </source>
</evidence>
<evidence type="ECO:0000313" key="3">
    <source>
        <dbReference type="Proteomes" id="UP000054324"/>
    </source>
</evidence>
<dbReference type="Proteomes" id="UP000054324">
    <property type="component" value="Unassembled WGS sequence"/>
</dbReference>
<dbReference type="KEGG" id="ovi:T265_08864"/>
<dbReference type="AlphaFoldDB" id="A0A074Z7Q9"/>
<dbReference type="OrthoDB" id="191995at2759"/>
<feature type="region of interest" description="Disordered" evidence="1">
    <location>
        <begin position="1"/>
        <end position="20"/>
    </location>
</feature>
<dbReference type="EMBL" id="KL596860">
    <property type="protein sequence ID" value="KER23216.1"/>
    <property type="molecule type" value="Genomic_DNA"/>
</dbReference>
<feature type="compositionally biased region" description="Polar residues" evidence="1">
    <location>
        <begin position="1"/>
        <end position="12"/>
    </location>
</feature>
<name>A0A074Z7Q9_OPIVI</name>
<reference evidence="2 3" key="1">
    <citation type="submission" date="2013-11" db="EMBL/GenBank/DDBJ databases">
        <title>Opisthorchis viverrini - life in the bile duct.</title>
        <authorList>
            <person name="Young N.D."/>
            <person name="Nagarajan N."/>
            <person name="Lin S.J."/>
            <person name="Korhonen P.K."/>
            <person name="Jex A.R."/>
            <person name="Hall R.S."/>
            <person name="Safavi-Hemami H."/>
            <person name="Kaewkong W."/>
            <person name="Bertrand D."/>
            <person name="Gao S."/>
            <person name="Seet Q."/>
            <person name="Wongkham S."/>
            <person name="Teh B.T."/>
            <person name="Wongkham C."/>
            <person name="Intapan P.M."/>
            <person name="Maleewong W."/>
            <person name="Yang X."/>
            <person name="Hu M."/>
            <person name="Wang Z."/>
            <person name="Hofmann A."/>
            <person name="Sternberg P.W."/>
            <person name="Tan P."/>
            <person name="Wang J."/>
            <person name="Gasser R.B."/>
        </authorList>
    </citation>
    <scope>NUCLEOTIDE SEQUENCE [LARGE SCALE GENOMIC DNA]</scope>
</reference>
<organism evidence="2 3">
    <name type="scientific">Opisthorchis viverrini</name>
    <name type="common">Southeast Asian liver fluke</name>
    <dbReference type="NCBI Taxonomy" id="6198"/>
    <lineage>
        <taxon>Eukaryota</taxon>
        <taxon>Metazoa</taxon>
        <taxon>Spiralia</taxon>
        <taxon>Lophotrochozoa</taxon>
        <taxon>Platyhelminthes</taxon>
        <taxon>Trematoda</taxon>
        <taxon>Digenea</taxon>
        <taxon>Opisthorchiida</taxon>
        <taxon>Opisthorchiata</taxon>
        <taxon>Opisthorchiidae</taxon>
        <taxon>Opisthorchis</taxon>
    </lineage>
</organism>
<accession>A0A074Z7Q9</accession>
<dbReference type="RefSeq" id="XP_009173045.1">
    <property type="nucleotide sequence ID" value="XM_009174781.1"/>
</dbReference>
<dbReference type="CTD" id="20323043"/>
<protein>
    <submittedName>
        <fullName evidence="2">Uncharacterized protein</fullName>
    </submittedName>
</protein>
<proteinExistence type="predicted"/>
<keyword evidence="3" id="KW-1185">Reference proteome</keyword>